<feature type="transmembrane region" description="Helical" evidence="7">
    <location>
        <begin position="109"/>
        <end position="131"/>
    </location>
</feature>
<proteinExistence type="inferred from homology"/>
<keyword evidence="9" id="KW-1185">Reference proteome</keyword>
<feature type="transmembrane region" description="Helical" evidence="7">
    <location>
        <begin position="176"/>
        <end position="196"/>
    </location>
</feature>
<dbReference type="GO" id="GO:0005496">
    <property type="term" value="F:steroid binding"/>
    <property type="evidence" value="ECO:0007669"/>
    <property type="project" value="TreeGrafter"/>
</dbReference>
<comment type="caution">
    <text evidence="8">The sequence shown here is derived from an EMBL/GenBank/DDBJ whole genome shotgun (WGS) entry which is preliminary data.</text>
</comment>
<evidence type="ECO:0000256" key="2">
    <source>
        <dbReference type="ARBA" id="ARBA00007018"/>
    </source>
</evidence>
<evidence type="ECO:0000313" key="8">
    <source>
        <dbReference type="EMBL" id="KAG9330868.1"/>
    </source>
</evidence>
<dbReference type="Proteomes" id="UP000824540">
    <property type="component" value="Unassembled WGS sequence"/>
</dbReference>
<dbReference type="InterPro" id="IPR004254">
    <property type="entry name" value="AdipoR/HlyIII-related"/>
</dbReference>
<evidence type="ECO:0000313" key="9">
    <source>
        <dbReference type="Proteomes" id="UP000824540"/>
    </source>
</evidence>
<name>A0A8T2MYZ4_9TELE</name>
<dbReference type="AlphaFoldDB" id="A0A8T2MYZ4"/>
<feature type="transmembrane region" description="Helical" evidence="7">
    <location>
        <begin position="143"/>
        <end position="164"/>
    </location>
</feature>
<evidence type="ECO:0000256" key="4">
    <source>
        <dbReference type="ARBA" id="ARBA00022989"/>
    </source>
</evidence>
<evidence type="ECO:0000256" key="3">
    <source>
        <dbReference type="ARBA" id="ARBA00022692"/>
    </source>
</evidence>
<dbReference type="PANTHER" id="PTHR20855">
    <property type="entry name" value="ADIPOR/PROGESTIN RECEPTOR-RELATED"/>
    <property type="match status" value="1"/>
</dbReference>
<keyword evidence="3 7" id="KW-0812">Transmembrane</keyword>
<evidence type="ECO:0000256" key="7">
    <source>
        <dbReference type="SAM" id="Phobius"/>
    </source>
</evidence>
<dbReference type="Pfam" id="PF03006">
    <property type="entry name" value="HlyIII"/>
    <property type="match status" value="1"/>
</dbReference>
<feature type="transmembrane region" description="Helical" evidence="7">
    <location>
        <begin position="77"/>
        <end position="97"/>
    </location>
</feature>
<keyword evidence="4 7" id="KW-1133">Transmembrane helix</keyword>
<dbReference type="GO" id="GO:0003707">
    <property type="term" value="F:nuclear steroid receptor activity"/>
    <property type="evidence" value="ECO:0007669"/>
    <property type="project" value="TreeGrafter"/>
</dbReference>
<comment type="similarity">
    <text evidence="2">Belongs to the ADIPOR family.</text>
</comment>
<evidence type="ECO:0008006" key="10">
    <source>
        <dbReference type="Google" id="ProtNLM"/>
    </source>
</evidence>
<dbReference type="OrthoDB" id="535992at2759"/>
<dbReference type="EMBL" id="JAFBMS010000439">
    <property type="protein sequence ID" value="KAG9330868.1"/>
    <property type="molecule type" value="Genomic_DNA"/>
</dbReference>
<keyword evidence="6" id="KW-0862">Zinc</keyword>
<sequence>MATIVMETIGHLFISLQQVRQVPQMLREAVPSVPGTLWASEVPPFFRVPYIHTGYRPPGQPWCYYFLSLFQRHNEAVNVWTHLLGALLVLFKALQLGETIDFAGDAHSWPLLILLGSAFSYLVVSAMAHLLSVRSELLHHALYFLDYVGVALYQYGSAAVHFYYVAGEGGGQWPPVGVFMLVAAVLAWLSCLGACWSKLQGRALLPWHGKACKVVPCAVAYAWDSGPVFLRLWSCLGESGCNSDPAVAFHGGQVSLFLLSAIFFACPLPERCFPGRCDFLPQGHQLFHVLLALCTLSQIQACYHDYMLRRVLYTHLHIVGHAPLLIAFLFAALVLTSTLTALLMTWRASCLIGQTHKTV</sequence>
<dbReference type="GO" id="GO:0046872">
    <property type="term" value="F:metal ion binding"/>
    <property type="evidence" value="ECO:0007669"/>
    <property type="project" value="UniProtKB-KW"/>
</dbReference>
<comment type="subcellular location">
    <subcellularLocation>
        <location evidence="1">Membrane</location>
        <topology evidence="1">Multi-pass membrane protein</topology>
    </subcellularLocation>
</comment>
<reference evidence="8" key="1">
    <citation type="thesis" date="2021" institute="BYU ScholarsArchive" country="Provo, UT, USA">
        <title>Applications of and Algorithms for Genome Assembly and Genomic Analyses with an Emphasis on Marine Teleosts.</title>
        <authorList>
            <person name="Pickett B.D."/>
        </authorList>
    </citation>
    <scope>NUCLEOTIDE SEQUENCE</scope>
    <source>
        <strain evidence="8">HI-2016</strain>
    </source>
</reference>
<organism evidence="8 9">
    <name type="scientific">Albula glossodonta</name>
    <name type="common">roundjaw bonefish</name>
    <dbReference type="NCBI Taxonomy" id="121402"/>
    <lineage>
        <taxon>Eukaryota</taxon>
        <taxon>Metazoa</taxon>
        <taxon>Chordata</taxon>
        <taxon>Craniata</taxon>
        <taxon>Vertebrata</taxon>
        <taxon>Euteleostomi</taxon>
        <taxon>Actinopterygii</taxon>
        <taxon>Neopterygii</taxon>
        <taxon>Teleostei</taxon>
        <taxon>Albuliformes</taxon>
        <taxon>Albulidae</taxon>
        <taxon>Albula</taxon>
    </lineage>
</organism>
<dbReference type="GO" id="GO:0005886">
    <property type="term" value="C:plasma membrane"/>
    <property type="evidence" value="ECO:0007669"/>
    <property type="project" value="TreeGrafter"/>
</dbReference>
<evidence type="ECO:0000256" key="5">
    <source>
        <dbReference type="ARBA" id="ARBA00023136"/>
    </source>
</evidence>
<accession>A0A8T2MYZ4</accession>
<evidence type="ECO:0000256" key="6">
    <source>
        <dbReference type="PIRSR" id="PIRSR604254-1"/>
    </source>
</evidence>
<feature type="binding site" evidence="6">
    <location>
        <position position="284"/>
    </location>
    <ligand>
        <name>Zn(2+)</name>
        <dbReference type="ChEBI" id="CHEBI:29105"/>
    </ligand>
</feature>
<feature type="transmembrane region" description="Helical" evidence="7">
    <location>
        <begin position="324"/>
        <end position="346"/>
    </location>
</feature>
<gene>
    <name evidence="8" type="ORF">JZ751_021834</name>
</gene>
<dbReference type="PANTHER" id="PTHR20855:SF96">
    <property type="entry name" value="PROGESTIN AND ADIPOQ RECEPTOR FAMILY MEMBER VII, A"/>
    <property type="match status" value="1"/>
</dbReference>
<keyword evidence="6" id="KW-0479">Metal-binding</keyword>
<keyword evidence="5 7" id="KW-0472">Membrane</keyword>
<feature type="binding site" evidence="6">
    <location>
        <position position="129"/>
    </location>
    <ligand>
        <name>Zn(2+)</name>
        <dbReference type="ChEBI" id="CHEBI:29105"/>
    </ligand>
</feature>
<evidence type="ECO:0000256" key="1">
    <source>
        <dbReference type="ARBA" id="ARBA00004141"/>
    </source>
</evidence>
<protein>
    <recommendedName>
        <fullName evidence="10">Membrane progestin receptor alpha</fullName>
    </recommendedName>
</protein>
<feature type="binding site" evidence="6">
    <location>
        <position position="288"/>
    </location>
    <ligand>
        <name>Zn(2+)</name>
        <dbReference type="ChEBI" id="CHEBI:29105"/>
    </ligand>
</feature>